<reference evidence="1" key="1">
    <citation type="journal article" date="2013" name="Nature">
        <title>The genomes of four tapeworm species reveal adaptations to parasitism.</title>
        <authorList>
            <person name="Tsai I.J."/>
            <person name="Zarowiecki M."/>
            <person name="Holroyd N."/>
            <person name="Garciarrubio A."/>
            <person name="Sanchez-Flores A."/>
            <person name="Brooks K.L."/>
            <person name="Tracey A."/>
            <person name="Bobes R.J."/>
            <person name="Fragoso G."/>
            <person name="Sciutto E."/>
            <person name="Aslett M."/>
            <person name="Beasley H."/>
            <person name="Bennett H.M."/>
            <person name="Cai J."/>
            <person name="Camicia F."/>
            <person name="Clark R."/>
            <person name="Cucher M."/>
            <person name="De Silva N."/>
            <person name="Day T.A."/>
            <person name="Deplazes P."/>
            <person name="Estrada K."/>
            <person name="Fernandez C."/>
            <person name="Holland P.W."/>
            <person name="Hou J."/>
            <person name="Hu S."/>
            <person name="Huckvale T."/>
            <person name="Hung S.S."/>
            <person name="Kamenetzky L."/>
            <person name="Keane J.A."/>
            <person name="Kiss F."/>
            <person name="Koziol U."/>
            <person name="Lambert O."/>
            <person name="Liu K."/>
            <person name="Luo X."/>
            <person name="Luo Y."/>
            <person name="Macchiaroli N."/>
            <person name="Nichol S."/>
            <person name="Paps J."/>
            <person name="Parkinson J."/>
            <person name="Pouchkina-Stantcheva N."/>
            <person name="Riddiford N."/>
            <person name="Rosenzvit M."/>
            <person name="Salinas G."/>
            <person name="Wasmuth J.D."/>
            <person name="Zamanian M."/>
            <person name="Zheng Y."/>
            <person name="Cai X."/>
            <person name="Soberon X."/>
            <person name="Olson P.D."/>
            <person name="Laclette J.P."/>
            <person name="Brehm K."/>
            <person name="Berriman M."/>
            <person name="Garciarrubio A."/>
            <person name="Bobes R.J."/>
            <person name="Fragoso G."/>
            <person name="Sanchez-Flores A."/>
            <person name="Estrada K."/>
            <person name="Cevallos M.A."/>
            <person name="Morett E."/>
            <person name="Gonzalez V."/>
            <person name="Portillo T."/>
            <person name="Ochoa-Leyva A."/>
            <person name="Jose M.V."/>
            <person name="Sciutto E."/>
            <person name="Landa A."/>
            <person name="Jimenez L."/>
            <person name="Valdes V."/>
            <person name="Carrero J.C."/>
            <person name="Larralde C."/>
            <person name="Morales-Montor J."/>
            <person name="Limon-Lason J."/>
            <person name="Soberon X."/>
            <person name="Laclette J.P."/>
        </authorList>
    </citation>
    <scope>NUCLEOTIDE SEQUENCE [LARGE SCALE GENOMIC DNA]</scope>
</reference>
<organism evidence="1 2">
    <name type="scientific">Echinococcus multilocularis</name>
    <name type="common">Fox tapeworm</name>
    <dbReference type="NCBI Taxonomy" id="6211"/>
    <lineage>
        <taxon>Eukaryota</taxon>
        <taxon>Metazoa</taxon>
        <taxon>Spiralia</taxon>
        <taxon>Lophotrochozoa</taxon>
        <taxon>Platyhelminthes</taxon>
        <taxon>Cestoda</taxon>
        <taxon>Eucestoda</taxon>
        <taxon>Cyclophyllidea</taxon>
        <taxon>Taeniidae</taxon>
        <taxon>Echinococcus</taxon>
    </lineage>
</organism>
<dbReference type="OrthoDB" id="417450at2759"/>
<proteinExistence type="predicted"/>
<reference evidence="1" key="2">
    <citation type="submission" date="2015-11" db="EMBL/GenBank/DDBJ databases">
        <authorList>
            <person name="Zhang Y."/>
            <person name="Guo Z."/>
        </authorList>
    </citation>
    <scope>NUCLEOTIDE SEQUENCE</scope>
</reference>
<dbReference type="Proteomes" id="UP000017246">
    <property type="component" value="Unassembled WGS sequence"/>
</dbReference>
<name>A0A068YFG6_ECHMU</name>
<protein>
    <submittedName>
        <fullName evidence="1">Expressed protein</fullName>
    </submittedName>
</protein>
<accession>A0A068YFG6</accession>
<gene>
    <name evidence="1" type="ORF">EmuJ_000976600</name>
</gene>
<dbReference type="InterPro" id="IPR036533">
    <property type="entry name" value="BAG_dom_sf"/>
</dbReference>
<keyword evidence="2" id="KW-1185">Reference proteome</keyword>
<dbReference type="Gene3D" id="1.20.58.120">
    <property type="entry name" value="BAG domain"/>
    <property type="match status" value="1"/>
</dbReference>
<evidence type="ECO:0000313" key="2">
    <source>
        <dbReference type="Proteomes" id="UP000017246"/>
    </source>
</evidence>
<dbReference type="AlphaFoldDB" id="A0A068YFG6"/>
<evidence type="ECO:0000313" key="1">
    <source>
        <dbReference type="EMBL" id="CDS42069.1"/>
    </source>
</evidence>
<dbReference type="STRING" id="6211.A0A068YFG6"/>
<dbReference type="GO" id="GO:0051087">
    <property type="term" value="F:protein-folding chaperone binding"/>
    <property type="evidence" value="ECO:0007669"/>
    <property type="project" value="InterPro"/>
</dbReference>
<dbReference type="EMBL" id="LN902842">
    <property type="protein sequence ID" value="CDS42069.1"/>
    <property type="molecule type" value="Genomic_DNA"/>
</dbReference>
<dbReference type="SUPFAM" id="SSF63491">
    <property type="entry name" value="BAG domain"/>
    <property type="match status" value="1"/>
</dbReference>
<sequence>MFCVLVDGMYRLTLNLLFVFRTFSTAISVNKSQTKDIITVIEACMKNLEKVDSIVLPSSDEKERERRRVLVNSFHNPIISAEKLQSTLDCVCNEPPIAASSE</sequence>